<gene>
    <name evidence="2" type="ORF">pdul_cds_710</name>
</gene>
<feature type="compositionally biased region" description="Basic residues" evidence="1">
    <location>
        <begin position="186"/>
        <end position="196"/>
    </location>
</feature>
<feature type="compositionally biased region" description="Low complexity" evidence="1">
    <location>
        <begin position="155"/>
        <end position="177"/>
    </location>
</feature>
<dbReference type="RefSeq" id="YP_008319541.2">
    <property type="nucleotide sequence ID" value="NC_021858.1"/>
</dbReference>
<proteinExistence type="predicted"/>
<evidence type="ECO:0000313" key="2">
    <source>
        <dbReference type="EMBL" id="AGO82872.2"/>
    </source>
</evidence>
<dbReference type="KEGG" id="vg:16512146"/>
<evidence type="ECO:0000256" key="1">
    <source>
        <dbReference type="SAM" id="MobiDB-lite"/>
    </source>
</evidence>
<dbReference type="EMBL" id="KC977570">
    <property type="protein sequence ID" value="AGO82872.2"/>
    <property type="molecule type" value="Genomic_DNA"/>
</dbReference>
<dbReference type="Proteomes" id="UP000201566">
    <property type="component" value="Segment"/>
</dbReference>
<name>S4VRG3_9VIRU</name>
<evidence type="ECO:0000313" key="3">
    <source>
        <dbReference type="Proteomes" id="UP000201566"/>
    </source>
</evidence>
<feature type="region of interest" description="Disordered" evidence="1">
    <location>
        <begin position="1"/>
        <end position="40"/>
    </location>
</feature>
<dbReference type="GeneID" id="16512146"/>
<protein>
    <submittedName>
        <fullName evidence="2">Uncharacterized protein</fullName>
    </submittedName>
</protein>
<feature type="region of interest" description="Disordered" evidence="1">
    <location>
        <begin position="155"/>
        <end position="212"/>
    </location>
</feature>
<accession>S4VRG3</accession>
<organism evidence="2 3">
    <name type="scientific">Pandoravirus dulcis</name>
    <dbReference type="NCBI Taxonomy" id="1349409"/>
    <lineage>
        <taxon>Viruses</taxon>
        <taxon>Pandoravirus</taxon>
    </lineage>
</organism>
<reference evidence="2 3" key="1">
    <citation type="journal article" date="2013" name="Science">
        <title>Pandoraviruses: amoeba viruses with genomes up to 2.5 Mb reaching that of parasitic eukaryotes.</title>
        <authorList>
            <person name="Philippe N."/>
            <person name="Legendre M."/>
            <person name="Doutre G."/>
            <person name="Coute Y."/>
            <person name="Poirot O."/>
            <person name="Lescot M."/>
            <person name="Arslan D."/>
            <person name="Seltzer V."/>
            <person name="Bertaux L."/>
            <person name="Bruley C."/>
            <person name="Garin J."/>
            <person name="Claverie J.M."/>
            <person name="Abergel C."/>
        </authorList>
    </citation>
    <scope>NUCLEOTIDE SEQUENCE [LARGE SCALE GENOMIC DNA]</scope>
    <source>
        <strain evidence="2">Melbourne</strain>
    </source>
</reference>
<sequence>MTAGLPAYDASTDGVPADPTHGLFPGAANDDDAPRRPGADAADTLRSLYRRPQVHFCCTTAAMRRIEALALRLPIDHVCAPTRVSAEAETGSWWVAMSPRSYDLLLASRVLVEVDRRRLAAPSQSPWLDRTPRSPPLPAAACADVLPRVDDDRCATPNPAAPTTVAAPAKATATTTTMQKAAGPKSTRRRRRRRGGAKLPVAERSAVAPLSV</sequence>